<keyword evidence="1" id="KW-0812">Transmembrane</keyword>
<dbReference type="PANTHER" id="PTHR15868">
    <property type="entry name" value="SIMILAR TO RIKEN CDNA 6430571L13 GENE, SIMILAR TO G20 PROTEIN"/>
    <property type="match status" value="1"/>
</dbReference>
<accession>A0ABY7FWG1</accession>
<dbReference type="InterPro" id="IPR042351">
    <property type="entry name" value="C3orf18-like"/>
</dbReference>
<keyword evidence="1" id="KW-0472">Membrane</keyword>
<protein>
    <submittedName>
        <fullName evidence="2">SIM29-like protein</fullName>
    </submittedName>
</protein>
<reference evidence="2" key="1">
    <citation type="submission" date="2022-11" db="EMBL/GenBank/DDBJ databases">
        <title>Centuries of genome instability and evolution in soft-shell clam transmissible cancer (bioRxiv).</title>
        <authorList>
            <person name="Hart S.F.M."/>
            <person name="Yonemitsu M.A."/>
            <person name="Giersch R.M."/>
            <person name="Beal B.F."/>
            <person name="Arriagada G."/>
            <person name="Davis B.W."/>
            <person name="Ostrander E.A."/>
            <person name="Goff S.P."/>
            <person name="Metzger M.J."/>
        </authorList>
    </citation>
    <scope>NUCLEOTIDE SEQUENCE</scope>
    <source>
        <strain evidence="2">MELC-2E11</strain>
        <tissue evidence="2">Siphon/mantle</tissue>
    </source>
</reference>
<proteinExistence type="predicted"/>
<evidence type="ECO:0000313" key="3">
    <source>
        <dbReference type="Proteomes" id="UP001164746"/>
    </source>
</evidence>
<evidence type="ECO:0000256" key="1">
    <source>
        <dbReference type="SAM" id="Phobius"/>
    </source>
</evidence>
<evidence type="ECO:0000313" key="2">
    <source>
        <dbReference type="EMBL" id="WAR25494.1"/>
    </source>
</evidence>
<gene>
    <name evidence="2" type="ORF">MAR_011198</name>
</gene>
<dbReference type="EMBL" id="CP111025">
    <property type="protein sequence ID" value="WAR25494.1"/>
    <property type="molecule type" value="Genomic_DNA"/>
</dbReference>
<dbReference type="PANTHER" id="PTHR15868:SF0">
    <property type="entry name" value="SIMILAR TO RIKEN CDNA 6430571L13 GENE_ SIMILAR TO G20 PROTEIN"/>
    <property type="match status" value="1"/>
</dbReference>
<name>A0ABY7FWG1_MYAAR</name>
<feature type="transmembrane region" description="Helical" evidence="1">
    <location>
        <begin position="36"/>
        <end position="61"/>
    </location>
</feature>
<sequence length="124" mass="13853">MTSQSHLGFNSSAVNSSDSVLSTTLSAVPKAHTSHVVAYIVIPLGSLVLVIVLALVIMMIFKRNRIERLRHHLMPLYNFEPGEEDWESELLDDRGRRMYYKDGGGPMNYSQGPSYAAPQLQFNA</sequence>
<organism evidence="2 3">
    <name type="scientific">Mya arenaria</name>
    <name type="common">Soft-shell clam</name>
    <dbReference type="NCBI Taxonomy" id="6604"/>
    <lineage>
        <taxon>Eukaryota</taxon>
        <taxon>Metazoa</taxon>
        <taxon>Spiralia</taxon>
        <taxon>Lophotrochozoa</taxon>
        <taxon>Mollusca</taxon>
        <taxon>Bivalvia</taxon>
        <taxon>Autobranchia</taxon>
        <taxon>Heteroconchia</taxon>
        <taxon>Euheterodonta</taxon>
        <taxon>Imparidentia</taxon>
        <taxon>Neoheterodontei</taxon>
        <taxon>Myida</taxon>
        <taxon>Myoidea</taxon>
        <taxon>Myidae</taxon>
        <taxon>Mya</taxon>
    </lineage>
</organism>
<keyword evidence="3" id="KW-1185">Reference proteome</keyword>
<keyword evidence="1" id="KW-1133">Transmembrane helix</keyword>
<dbReference type="Proteomes" id="UP001164746">
    <property type="component" value="Chromosome 14"/>
</dbReference>